<accession>A0A915KJR6</accession>
<comment type="caution">
    <text evidence="3">Lacks conserved residue(s) required for the propagation of feature annotation.</text>
</comment>
<dbReference type="Proteomes" id="UP000887565">
    <property type="component" value="Unplaced"/>
</dbReference>
<feature type="disulfide bond" evidence="3">
    <location>
        <begin position="73"/>
        <end position="82"/>
    </location>
</feature>
<dbReference type="PANTHER" id="PTHR14949">
    <property type="entry name" value="EGF-LIKE-DOMAIN, MULTIPLE 7, 8"/>
    <property type="match status" value="1"/>
</dbReference>
<evidence type="ECO:0000259" key="6">
    <source>
        <dbReference type="PROSITE" id="PS50026"/>
    </source>
</evidence>
<keyword evidence="3" id="KW-0245">EGF-like domain</keyword>
<reference evidence="8" key="1">
    <citation type="submission" date="2022-11" db="UniProtKB">
        <authorList>
            <consortium name="WormBaseParasite"/>
        </authorList>
    </citation>
    <scope>IDENTIFICATION</scope>
</reference>
<keyword evidence="5" id="KW-0472">Membrane</keyword>
<evidence type="ECO:0000256" key="3">
    <source>
        <dbReference type="PROSITE-ProRule" id="PRU00076"/>
    </source>
</evidence>
<proteinExistence type="predicted"/>
<name>A0A915KJR6_ROMCU</name>
<dbReference type="WBParaSite" id="nRc.2.0.1.t38999-RA">
    <property type="protein sequence ID" value="nRc.2.0.1.t38999-RA"/>
    <property type="gene ID" value="nRc.2.0.1.g38999"/>
</dbReference>
<keyword evidence="5" id="KW-1133">Transmembrane helix</keyword>
<feature type="domain" description="EGF-like" evidence="6">
    <location>
        <begin position="49"/>
        <end position="83"/>
    </location>
</feature>
<sequence length="311" mass="33796">MLSRQCRAVQSVQNSYQQTCQKRCTRMRCSGRGLLVEADKSCICRDGWHGSDCQLIKCLNNGVPNAANRWCHCPMAYTGQFCEKQACQLGSRSNANATGCICPDDIHYSGRHCEFLLCENRGAPVGPECVCTVWHSGAFCQEQSTGYYLSIGVGIFVCIIVAAALLKRIFCGLLCRWGNNRKDRNQGGVDYENLSIEVPNNNSTTMTTNLTTNSCSNKMATVMANNIGEKDRCGGNDDAIDFFDDVDNDNVVKDNAYRKPSVTVYDNGTVKFAATNSNGNLLKNGGDGGGGGANMTVNPPVLKSSIKSVRK</sequence>
<evidence type="ECO:0000256" key="2">
    <source>
        <dbReference type="ARBA" id="ARBA00023157"/>
    </source>
</evidence>
<evidence type="ECO:0000256" key="5">
    <source>
        <dbReference type="SAM" id="Phobius"/>
    </source>
</evidence>
<evidence type="ECO:0000313" key="8">
    <source>
        <dbReference type="WBParaSite" id="nRc.2.0.1.t38999-RA"/>
    </source>
</evidence>
<feature type="transmembrane region" description="Helical" evidence="5">
    <location>
        <begin position="146"/>
        <end position="166"/>
    </location>
</feature>
<keyword evidence="1" id="KW-0732">Signal</keyword>
<dbReference type="AlphaFoldDB" id="A0A915KJR6"/>
<dbReference type="PROSITE" id="PS50026">
    <property type="entry name" value="EGF_3"/>
    <property type="match status" value="1"/>
</dbReference>
<organism evidence="7 8">
    <name type="scientific">Romanomermis culicivorax</name>
    <name type="common">Nematode worm</name>
    <dbReference type="NCBI Taxonomy" id="13658"/>
    <lineage>
        <taxon>Eukaryota</taxon>
        <taxon>Metazoa</taxon>
        <taxon>Ecdysozoa</taxon>
        <taxon>Nematoda</taxon>
        <taxon>Enoplea</taxon>
        <taxon>Dorylaimia</taxon>
        <taxon>Mermithida</taxon>
        <taxon>Mermithoidea</taxon>
        <taxon>Mermithidae</taxon>
        <taxon>Romanomermis</taxon>
    </lineage>
</organism>
<keyword evidence="7" id="KW-1185">Reference proteome</keyword>
<dbReference type="PROSITE" id="PS00022">
    <property type="entry name" value="EGF_1"/>
    <property type="match status" value="1"/>
</dbReference>
<evidence type="ECO:0000256" key="4">
    <source>
        <dbReference type="SAM" id="MobiDB-lite"/>
    </source>
</evidence>
<protein>
    <submittedName>
        <fullName evidence="8">EGF-like domain-containing protein</fullName>
    </submittedName>
</protein>
<evidence type="ECO:0000313" key="7">
    <source>
        <dbReference type="Proteomes" id="UP000887565"/>
    </source>
</evidence>
<dbReference type="InterPro" id="IPR050969">
    <property type="entry name" value="Dev_Signal_Modulators"/>
</dbReference>
<dbReference type="Gene3D" id="2.10.25.10">
    <property type="entry name" value="Laminin"/>
    <property type="match status" value="1"/>
</dbReference>
<feature type="region of interest" description="Disordered" evidence="4">
    <location>
        <begin position="284"/>
        <end position="311"/>
    </location>
</feature>
<evidence type="ECO:0000256" key="1">
    <source>
        <dbReference type="ARBA" id="ARBA00022729"/>
    </source>
</evidence>
<keyword evidence="5" id="KW-0812">Transmembrane</keyword>
<keyword evidence="2 3" id="KW-1015">Disulfide bond</keyword>
<dbReference type="InterPro" id="IPR000742">
    <property type="entry name" value="EGF"/>
</dbReference>
<dbReference type="PANTHER" id="PTHR14949:SF56">
    <property type="entry name" value="EGF-LIKE-DOMAIN, MULTIPLE 7"/>
    <property type="match status" value="1"/>
</dbReference>